<dbReference type="SUPFAM" id="SSF56672">
    <property type="entry name" value="DNA/RNA polymerases"/>
    <property type="match status" value="1"/>
</dbReference>
<dbReference type="EC" id="2.7.7.49" evidence="1"/>
<feature type="domain" description="Integrase catalytic" evidence="8">
    <location>
        <begin position="1097"/>
        <end position="1250"/>
    </location>
</feature>
<dbReference type="InterPro" id="IPR043128">
    <property type="entry name" value="Rev_trsase/Diguanyl_cyclase"/>
</dbReference>
<feature type="compositionally biased region" description="Polar residues" evidence="7">
    <location>
        <begin position="1333"/>
        <end position="1356"/>
    </location>
</feature>
<keyword evidence="6" id="KW-0511">Multifunctional enzyme</keyword>
<dbReference type="Pfam" id="PF00665">
    <property type="entry name" value="rve"/>
    <property type="match status" value="1"/>
</dbReference>
<dbReference type="InterPro" id="IPR041577">
    <property type="entry name" value="RT_RNaseH_2"/>
</dbReference>
<feature type="compositionally biased region" description="Basic and acidic residues" evidence="7">
    <location>
        <begin position="1409"/>
        <end position="1430"/>
    </location>
</feature>
<dbReference type="Gene3D" id="1.10.340.70">
    <property type="match status" value="1"/>
</dbReference>
<evidence type="ECO:0000256" key="5">
    <source>
        <dbReference type="ARBA" id="ARBA00022759"/>
    </source>
</evidence>
<dbReference type="InterPro" id="IPR021109">
    <property type="entry name" value="Peptidase_aspartic_dom_sf"/>
</dbReference>
<proteinExistence type="predicted"/>
<dbReference type="Pfam" id="PF17919">
    <property type="entry name" value="RT_RNaseH_2"/>
    <property type="match status" value="1"/>
</dbReference>
<feature type="region of interest" description="Disordered" evidence="7">
    <location>
        <begin position="1329"/>
        <end position="1430"/>
    </location>
</feature>
<dbReference type="InterPro" id="IPR012337">
    <property type="entry name" value="RNaseH-like_sf"/>
</dbReference>
<dbReference type="InterPro" id="IPR050951">
    <property type="entry name" value="Retrovirus_Pol_polyprotein"/>
</dbReference>
<dbReference type="InterPro" id="IPR036397">
    <property type="entry name" value="RNaseH_sf"/>
</dbReference>
<feature type="region of interest" description="Disordered" evidence="7">
    <location>
        <begin position="213"/>
        <end position="260"/>
    </location>
</feature>
<accession>A0ABN7B1R4</accession>
<evidence type="ECO:0000259" key="8">
    <source>
        <dbReference type="PROSITE" id="PS50994"/>
    </source>
</evidence>
<evidence type="ECO:0000256" key="4">
    <source>
        <dbReference type="ARBA" id="ARBA00022722"/>
    </source>
</evidence>
<dbReference type="PANTHER" id="PTHR37984">
    <property type="entry name" value="PROTEIN CBG26694"/>
    <property type="match status" value="1"/>
</dbReference>
<keyword evidence="5" id="KW-0378">Hydrolase</keyword>
<dbReference type="Gene3D" id="3.10.10.10">
    <property type="entry name" value="HIV Type 1 Reverse Transcriptase, subunit A, domain 1"/>
    <property type="match status" value="1"/>
</dbReference>
<dbReference type="Proteomes" id="UP001307889">
    <property type="component" value="Chromosome 9"/>
</dbReference>
<dbReference type="CDD" id="cd09274">
    <property type="entry name" value="RNase_HI_RT_Ty3"/>
    <property type="match status" value="1"/>
</dbReference>
<organism evidence="9 10">
    <name type="scientific">Nesidiocoris tenuis</name>
    <dbReference type="NCBI Taxonomy" id="355587"/>
    <lineage>
        <taxon>Eukaryota</taxon>
        <taxon>Metazoa</taxon>
        <taxon>Ecdysozoa</taxon>
        <taxon>Arthropoda</taxon>
        <taxon>Hexapoda</taxon>
        <taxon>Insecta</taxon>
        <taxon>Pterygota</taxon>
        <taxon>Neoptera</taxon>
        <taxon>Paraneoptera</taxon>
        <taxon>Hemiptera</taxon>
        <taxon>Heteroptera</taxon>
        <taxon>Panheteroptera</taxon>
        <taxon>Cimicomorpha</taxon>
        <taxon>Miridae</taxon>
        <taxon>Dicyphina</taxon>
        <taxon>Nesidiocoris</taxon>
    </lineage>
</organism>
<evidence type="ECO:0000256" key="1">
    <source>
        <dbReference type="ARBA" id="ARBA00012493"/>
    </source>
</evidence>
<dbReference type="EMBL" id="AP028917">
    <property type="protein sequence ID" value="BES98178.1"/>
    <property type="molecule type" value="Genomic_DNA"/>
</dbReference>
<dbReference type="InterPro" id="IPR043502">
    <property type="entry name" value="DNA/RNA_pol_sf"/>
</dbReference>
<name>A0ABN7B1R4_9HEMI</name>
<feature type="region of interest" description="Disordered" evidence="7">
    <location>
        <begin position="300"/>
        <end position="319"/>
    </location>
</feature>
<protein>
    <recommendedName>
        <fullName evidence="1">RNA-directed DNA polymerase</fullName>
        <ecNumber evidence="1">2.7.7.49</ecNumber>
    </recommendedName>
</protein>
<dbReference type="PANTHER" id="PTHR37984:SF5">
    <property type="entry name" value="PROTEIN NYNRIN-LIKE"/>
    <property type="match status" value="1"/>
</dbReference>
<dbReference type="InterPro" id="IPR000477">
    <property type="entry name" value="RT_dom"/>
</dbReference>
<evidence type="ECO:0000313" key="10">
    <source>
        <dbReference type="Proteomes" id="UP001307889"/>
    </source>
</evidence>
<evidence type="ECO:0000256" key="6">
    <source>
        <dbReference type="ARBA" id="ARBA00023268"/>
    </source>
</evidence>
<evidence type="ECO:0000256" key="7">
    <source>
        <dbReference type="SAM" id="MobiDB-lite"/>
    </source>
</evidence>
<keyword evidence="3" id="KW-0548">Nucleotidyltransferase</keyword>
<sequence>MATSQDISAQALANEMAKLMTAVQNLAQLQARTHKQVDFTFDEFKPNGEEKISSYFERFTLQLKLRKVPQDSWADNLRVHMGSELNNALREVIFPDPPEKKTYEEIVKHLTEFYTQTRNKYSEAIKFRLFIQNSDETISAYVRRLKVGAQYCEFGDFLDYSLTVQFIHGVKEDQIRDTIVLKKPEKFVDAVKIATDIETTKLASHDMKFKKEENVNKFAHASRPRKSCPSRSRHQSRSTSRSSAPWHRSRSNSRQNESQIAPPSRCFGCNGLHWRKDCKFLNAQCSKCSKFGHASEHCRQSRFLPGPSRSRTHRNTTHQTAEDDGCDFYDYSTVTYFHDVEDAINEVTESAPNIKRPPPAMITVLINNCPIKMELDTGGVCSMVNQNVLRQILPKAEILPSTRTFVSYTKDKFNCLGYVIVDVTLRGRTRSLNLYVTPFETDSIFGREWIAAFSDLLTFDEFFKVADSSKMPLKSILKPTATPTPSKIRLESILSKFKDLFSDSAGLLVGPPADVKFREDFKPVFASARQIPFALREQYAAEIDKKIASGLYRQVSASQWASPTHIVMKGSKMRITGDYKSTLNPQIVVDEFPIPRVQELFHKIRGATKFSRLDITDAYMSLPCSEKFCEAMTLNTCTHGLIQPTRAQYGVASIPAIWQQRMELVLRGLNCAVNFFDDILVFANSEEQMLDALYQTFTQLHQAGLKLRSSKCEFMMDRIEFLGHTIDSSGLHCQDKHVDAIVKTSVPQNATELRTFLGKVTYYHSFIPNLSTVTAPLRHLLTLSKFHWTTEAKKAYNFLKTELSSDRVLTPYNPRLPLVLATDASPVGLGCVLSHIMEDGSERPIAFASKSLNETEKRYPQIDREALAIVWGVKRFFQYLYGRKFIIFTDNKPISHIFNPKTPLPQFTLSRCANYAAYLSNFNYDVKFKSSSQNSNADFLSRFPVNSSSAKRREATSSERDDFDEFVQLQIEQTPLTAVDIAKATKADSHLSAIMTALLDGRDLKLEGYNGREAEYSISEGCLMLGPRVVIPPKFRAQLLEELHVAHIGIVKMKGLARSLIYWPRIDEDIETMAKSCTACLKNAKMPAKFRSHHWEYPSAPWDRIHIDYAGPIHGKQLLIVVDAYSKWMSVTVTSSTTTTATCDILEGLFSQYGVPTVVVSDNAPQFSSENFKTFLRSQGVRFHKTSAVYHPSTNGQAERGVQTLKQALKTSEATPSKMQHCINEFLQQYHKAPHQTTGQPPSLLFLGRIIRSRLDLLRPNLQRRMTERQLINNSDFRSFVPGDLVMFRSYAQNSETWTPAVVKTVLGDLHYEVECDGRTFRRHVDQIRTRAPNKQSDQSKAESSPQPTDWTTIALANSPPRGSMVTRRTSGREVDDEPTPAPRSPGTPGDDIPRRRSASLGHASPKHTAAERRYPLRERKPRFKLDFDD</sequence>
<dbReference type="InterPro" id="IPR041588">
    <property type="entry name" value="Integrase_H2C2"/>
</dbReference>
<evidence type="ECO:0000256" key="3">
    <source>
        <dbReference type="ARBA" id="ARBA00022695"/>
    </source>
</evidence>
<reference evidence="9 10" key="1">
    <citation type="submission" date="2023-09" db="EMBL/GenBank/DDBJ databases">
        <title>Nesidiocoris tenuis whole genome shotgun sequence.</title>
        <authorList>
            <person name="Shibata T."/>
            <person name="Shimoda M."/>
            <person name="Kobayashi T."/>
            <person name="Uehara T."/>
        </authorList>
    </citation>
    <scope>NUCLEOTIDE SEQUENCE [LARGE SCALE GENOMIC DNA]</scope>
    <source>
        <strain evidence="9 10">Japan</strain>
    </source>
</reference>
<dbReference type="InterPro" id="IPR001584">
    <property type="entry name" value="Integrase_cat-core"/>
</dbReference>
<dbReference type="Gene3D" id="3.30.70.270">
    <property type="match status" value="2"/>
</dbReference>
<keyword evidence="10" id="KW-1185">Reference proteome</keyword>
<feature type="compositionally biased region" description="Basic residues" evidence="7">
    <location>
        <begin position="220"/>
        <end position="236"/>
    </location>
</feature>
<dbReference type="Pfam" id="PF17921">
    <property type="entry name" value="Integrase_H2C2"/>
    <property type="match status" value="1"/>
</dbReference>
<keyword evidence="4" id="KW-0540">Nuclease</keyword>
<dbReference type="Gene3D" id="3.30.420.10">
    <property type="entry name" value="Ribonuclease H-like superfamily/Ribonuclease H"/>
    <property type="match status" value="1"/>
</dbReference>
<dbReference type="Gene3D" id="2.40.70.10">
    <property type="entry name" value="Acid Proteases"/>
    <property type="match status" value="1"/>
</dbReference>
<keyword evidence="5" id="KW-0255">Endonuclease</keyword>
<dbReference type="CDD" id="cd01647">
    <property type="entry name" value="RT_LTR"/>
    <property type="match status" value="1"/>
</dbReference>
<dbReference type="PROSITE" id="PS50994">
    <property type="entry name" value="INTEGRASE"/>
    <property type="match status" value="1"/>
</dbReference>
<dbReference type="Pfam" id="PF00078">
    <property type="entry name" value="RVT_1"/>
    <property type="match status" value="1"/>
</dbReference>
<evidence type="ECO:0000313" key="9">
    <source>
        <dbReference type="EMBL" id="BES98178.1"/>
    </source>
</evidence>
<dbReference type="Gene3D" id="3.10.20.370">
    <property type="match status" value="1"/>
</dbReference>
<dbReference type="SUPFAM" id="SSF53098">
    <property type="entry name" value="Ribonuclease H-like"/>
    <property type="match status" value="1"/>
</dbReference>
<evidence type="ECO:0000256" key="2">
    <source>
        <dbReference type="ARBA" id="ARBA00022679"/>
    </source>
</evidence>
<gene>
    <name evidence="9" type="ORF">NTJ_10994</name>
</gene>
<keyword evidence="2" id="KW-0808">Transferase</keyword>
<dbReference type="SUPFAM" id="SSF50630">
    <property type="entry name" value="Acid proteases"/>
    <property type="match status" value="1"/>
</dbReference>